<sequence>MGDVMLGTIILWPLRWVPVGWHVCDGSLLSIQNYAALYSLIGTVYGGNGSTTFGLPDLRNRVPVGAPSTSSVNGQGFGSSAVPVTIASSGLIQPANLPQHSHTATFTPTTGPVNFTIAATTGNQTVSTTVNATTSSTSIASSPAPGASMLSNTASVAAKIYGPTQTTNLVPLTGVSSTLAGTPSTPALSGTVNAVNGGTVAVAPYGPGTPTAFTVTGQASVNVTQPSLYTNFIIAIEGIYPQRA</sequence>
<dbReference type="EMBL" id="JAGINP010000003">
    <property type="protein sequence ID" value="MBP2291541.1"/>
    <property type="molecule type" value="Genomic_DNA"/>
</dbReference>
<dbReference type="Gene3D" id="3.90.1340.10">
    <property type="entry name" value="Phage tail collar domain"/>
    <property type="match status" value="1"/>
</dbReference>
<dbReference type="SUPFAM" id="SSF88874">
    <property type="entry name" value="Receptor-binding domain of short tail fibre protein gp12"/>
    <property type="match status" value="1"/>
</dbReference>
<reference evidence="2 3" key="1">
    <citation type="submission" date="2021-03" db="EMBL/GenBank/DDBJ databases">
        <title>Genomic Encyclopedia of Type Strains, Phase III (KMG-III): the genomes of soil and plant-associated and newly described type strains.</title>
        <authorList>
            <person name="Whitman W."/>
        </authorList>
    </citation>
    <scope>NUCLEOTIDE SEQUENCE [LARGE SCALE GENOMIC DNA]</scope>
    <source>
        <strain evidence="2 3">IMMIB AFH-6</strain>
    </source>
</reference>
<keyword evidence="3" id="KW-1185">Reference proteome</keyword>
<evidence type="ECO:0000259" key="1">
    <source>
        <dbReference type="Pfam" id="PF07484"/>
    </source>
</evidence>
<organism evidence="2 3">
    <name type="scientific">Azospirillum rugosum</name>
    <dbReference type="NCBI Taxonomy" id="416170"/>
    <lineage>
        <taxon>Bacteria</taxon>
        <taxon>Pseudomonadati</taxon>
        <taxon>Pseudomonadota</taxon>
        <taxon>Alphaproteobacteria</taxon>
        <taxon>Rhodospirillales</taxon>
        <taxon>Azospirillaceae</taxon>
        <taxon>Azospirillum</taxon>
    </lineage>
</organism>
<name>A0ABS4SG50_9PROT</name>
<evidence type="ECO:0000313" key="2">
    <source>
        <dbReference type="EMBL" id="MBP2291541.1"/>
    </source>
</evidence>
<dbReference type="Pfam" id="PF07484">
    <property type="entry name" value="Collar"/>
    <property type="match status" value="1"/>
</dbReference>
<evidence type="ECO:0000313" key="3">
    <source>
        <dbReference type="Proteomes" id="UP000781958"/>
    </source>
</evidence>
<proteinExistence type="predicted"/>
<dbReference type="InterPro" id="IPR037053">
    <property type="entry name" value="Phage_tail_collar_dom_sf"/>
</dbReference>
<dbReference type="Proteomes" id="UP000781958">
    <property type="component" value="Unassembled WGS sequence"/>
</dbReference>
<accession>A0ABS4SG50</accession>
<comment type="caution">
    <text evidence="2">The sequence shown here is derived from an EMBL/GenBank/DDBJ whole genome shotgun (WGS) entry which is preliminary data.</text>
</comment>
<feature type="domain" description="Phage tail collar" evidence="1">
    <location>
        <begin position="7"/>
        <end position="63"/>
    </location>
</feature>
<gene>
    <name evidence="2" type="ORF">J2851_001290</name>
</gene>
<dbReference type="InterPro" id="IPR011083">
    <property type="entry name" value="Phage_tail_collar_dom"/>
</dbReference>
<protein>
    <submittedName>
        <fullName evidence="2">Microcystin-dependent protein</fullName>
    </submittedName>
</protein>
<dbReference type="RefSeq" id="WP_209765040.1">
    <property type="nucleotide sequence ID" value="NZ_JAGINP010000003.1"/>
</dbReference>